<dbReference type="AlphaFoldDB" id="A0A2P2IM22"/>
<name>A0A2P2IM22_RHIMU</name>
<protein>
    <submittedName>
        <fullName evidence="1">Uncharacterized protein</fullName>
    </submittedName>
</protein>
<reference evidence="1" key="1">
    <citation type="submission" date="2018-02" db="EMBL/GenBank/DDBJ databases">
        <title>Rhizophora mucronata_Transcriptome.</title>
        <authorList>
            <person name="Meera S.P."/>
            <person name="Sreeshan A."/>
            <person name="Augustine A."/>
        </authorList>
    </citation>
    <scope>NUCLEOTIDE SEQUENCE</scope>
    <source>
        <tissue evidence="1">Leaf</tissue>
    </source>
</reference>
<sequence length="38" mass="4358">MEIEKSMEQAWDISCIPQCTYVFNLGTPKYGITYLVNA</sequence>
<organism evidence="1">
    <name type="scientific">Rhizophora mucronata</name>
    <name type="common">Asiatic mangrove</name>
    <dbReference type="NCBI Taxonomy" id="61149"/>
    <lineage>
        <taxon>Eukaryota</taxon>
        <taxon>Viridiplantae</taxon>
        <taxon>Streptophyta</taxon>
        <taxon>Embryophyta</taxon>
        <taxon>Tracheophyta</taxon>
        <taxon>Spermatophyta</taxon>
        <taxon>Magnoliopsida</taxon>
        <taxon>eudicotyledons</taxon>
        <taxon>Gunneridae</taxon>
        <taxon>Pentapetalae</taxon>
        <taxon>rosids</taxon>
        <taxon>fabids</taxon>
        <taxon>Malpighiales</taxon>
        <taxon>Rhizophoraceae</taxon>
        <taxon>Rhizophora</taxon>
    </lineage>
</organism>
<proteinExistence type="predicted"/>
<dbReference type="EMBL" id="GGEC01001768">
    <property type="protein sequence ID" value="MBW82251.1"/>
    <property type="molecule type" value="Transcribed_RNA"/>
</dbReference>
<evidence type="ECO:0000313" key="1">
    <source>
        <dbReference type="EMBL" id="MBW82251.1"/>
    </source>
</evidence>
<accession>A0A2P2IM22</accession>